<evidence type="ECO:0000313" key="2">
    <source>
        <dbReference type="Proteomes" id="UP000266723"/>
    </source>
</evidence>
<dbReference type="EMBL" id="QGKV02002055">
    <property type="protein sequence ID" value="KAF3495886.1"/>
    <property type="molecule type" value="Genomic_DNA"/>
</dbReference>
<name>A0ABQ7AE61_BRACR</name>
<dbReference type="InterPro" id="IPR044790">
    <property type="entry name" value="MD26C-like"/>
</dbReference>
<dbReference type="PANTHER" id="PTHR47210">
    <property type="entry name" value="MEDIATOR OF RNA POLYMERASE II TRANSCRIPTION SUBUNIT 26C-RELATED"/>
    <property type="match status" value="1"/>
</dbReference>
<evidence type="ECO:0000313" key="1">
    <source>
        <dbReference type="EMBL" id="KAF3495886.1"/>
    </source>
</evidence>
<comment type="caution">
    <text evidence="1">The sequence shown here is derived from an EMBL/GenBank/DDBJ whole genome shotgun (WGS) entry which is preliminary data.</text>
</comment>
<gene>
    <name evidence="1" type="ORF">DY000_02053238</name>
</gene>
<reference evidence="1 2" key="1">
    <citation type="journal article" date="2020" name="BMC Genomics">
        <title>Intraspecific diversification of the crop wild relative Brassica cretica Lam. using demographic model selection.</title>
        <authorList>
            <person name="Kioukis A."/>
            <person name="Michalopoulou V.A."/>
            <person name="Briers L."/>
            <person name="Pirintsos S."/>
            <person name="Studholme D.J."/>
            <person name="Pavlidis P."/>
            <person name="Sarris P.F."/>
        </authorList>
    </citation>
    <scope>NUCLEOTIDE SEQUENCE [LARGE SCALE GENOMIC DNA]</scope>
    <source>
        <strain evidence="2">cv. PFS-1207/04</strain>
    </source>
</reference>
<organism evidence="1 2">
    <name type="scientific">Brassica cretica</name>
    <name type="common">Mustard</name>
    <dbReference type="NCBI Taxonomy" id="69181"/>
    <lineage>
        <taxon>Eukaryota</taxon>
        <taxon>Viridiplantae</taxon>
        <taxon>Streptophyta</taxon>
        <taxon>Embryophyta</taxon>
        <taxon>Tracheophyta</taxon>
        <taxon>Spermatophyta</taxon>
        <taxon>Magnoliopsida</taxon>
        <taxon>eudicotyledons</taxon>
        <taxon>Gunneridae</taxon>
        <taxon>Pentapetalae</taxon>
        <taxon>rosids</taxon>
        <taxon>malvids</taxon>
        <taxon>Brassicales</taxon>
        <taxon>Brassicaceae</taxon>
        <taxon>Brassiceae</taxon>
        <taxon>Brassica</taxon>
    </lineage>
</organism>
<proteinExistence type="predicted"/>
<keyword evidence="2" id="KW-1185">Reference proteome</keyword>
<dbReference type="PANTHER" id="PTHR47210:SF4">
    <property type="entry name" value="TFIIS N-TERMINAL DOMAIN-CONTAINING PROTEIN"/>
    <property type="match status" value="1"/>
</dbReference>
<dbReference type="Proteomes" id="UP000266723">
    <property type="component" value="Unassembled WGS sequence"/>
</dbReference>
<accession>A0ABQ7AE61</accession>
<protein>
    <submittedName>
        <fullName evidence="1">Uncharacterized protein</fullName>
    </submittedName>
</protein>
<sequence length="164" mass="18343">MNIGGSQYCNDTVSAIKAYQRKAESSANWPTWSPPRDGQNNSITLTRDEAGGIDQPHCDPVVIDLVIRDLEVARVLIDMGRTLNVIFLKLSRKWKETVDEWVKLNPPGDLEPPSLIADEDSPQQRALHNGNRQQVPDFGYSPVPQTTQSKLLNLKFGSLYICNP</sequence>